<feature type="compositionally biased region" description="Basic and acidic residues" evidence="3">
    <location>
        <begin position="343"/>
        <end position="371"/>
    </location>
</feature>
<dbReference type="PANTHER" id="PTHR22870:SF408">
    <property type="entry name" value="OS09G0560450 PROTEIN"/>
    <property type="match status" value="1"/>
</dbReference>
<dbReference type="PROSITE" id="PS50012">
    <property type="entry name" value="RCC1_3"/>
    <property type="match status" value="3"/>
</dbReference>
<dbReference type="InterPro" id="IPR051210">
    <property type="entry name" value="Ub_ligase/GEF_domain"/>
</dbReference>
<feature type="compositionally biased region" description="Basic residues" evidence="3">
    <location>
        <begin position="372"/>
        <end position="390"/>
    </location>
</feature>
<feature type="compositionally biased region" description="Basic and acidic residues" evidence="3">
    <location>
        <begin position="324"/>
        <end position="336"/>
    </location>
</feature>
<dbReference type="Gene3D" id="2.130.10.30">
    <property type="entry name" value="Regulator of chromosome condensation 1/beta-lactamase-inhibitor protein II"/>
    <property type="match status" value="1"/>
</dbReference>
<dbReference type="InterPro" id="IPR009091">
    <property type="entry name" value="RCC1/BLIP-II"/>
</dbReference>
<keyword evidence="5" id="KW-1185">Reference proteome</keyword>
<dbReference type="PRINTS" id="PR00633">
    <property type="entry name" value="RCCNDNSATION"/>
</dbReference>
<accession>A0AA88XL31</accession>
<dbReference type="PROSITE" id="PS00626">
    <property type="entry name" value="RCC1_2"/>
    <property type="match status" value="2"/>
</dbReference>
<dbReference type="SUPFAM" id="SSF50985">
    <property type="entry name" value="RCC1/BLIP-II"/>
    <property type="match status" value="1"/>
</dbReference>
<sequence>MAEKSPVKTQGGQKKEERDGLIALWQGYHGEIEVRTFPKLSTQQVRRVAIGDDHTIFCTEGGQVYTCGSNKHGQLGAENLEVDYSADPVFVSGLKDILIKDVACGSNHCAAVSRDGQVYCWGESSHSQCGQQVNKVPTPTRVQIQNLSQDTCHHGNPLEVEEIKIAQISCGAQHTAAVSRNGEIWVWGSGKGLGIKDVAETEKPVCLQNLVNRNVISVSCGLNHTLVIVEKSVLPDDVTLTPRGSRLRSSVLDTVTHDFMPSTCAKCNAEIYSYKDLNDTCIISVDHLCDSQRSLDSSSVSQNLNESVSEKPCDTDEVFLDLESEKDKSQSSEKQEGNNTSNEKSKSESGDVEKASCKDSTVRNQTEDKNNTKKVRVRRRIRHLGKKGYL</sequence>
<keyword evidence="1" id="KW-0677">Repeat</keyword>
<comment type="caution">
    <text evidence="4">The sequence shown here is derived from an EMBL/GenBank/DDBJ whole genome shotgun (WGS) entry which is preliminary data.</text>
</comment>
<dbReference type="InterPro" id="IPR000408">
    <property type="entry name" value="Reg_chr_condens"/>
</dbReference>
<protein>
    <submittedName>
        <fullName evidence="4">Uncharacterized protein</fullName>
    </submittedName>
</protein>
<name>A0AA88XL31_PINIB</name>
<evidence type="ECO:0000256" key="2">
    <source>
        <dbReference type="PROSITE-ProRule" id="PRU00235"/>
    </source>
</evidence>
<dbReference type="Pfam" id="PF00415">
    <property type="entry name" value="RCC1"/>
    <property type="match status" value="3"/>
</dbReference>
<reference evidence="4" key="1">
    <citation type="submission" date="2019-08" db="EMBL/GenBank/DDBJ databases">
        <title>The improved chromosome-level genome for the pearl oyster Pinctada fucata martensii using PacBio sequencing and Hi-C.</title>
        <authorList>
            <person name="Zheng Z."/>
        </authorList>
    </citation>
    <scope>NUCLEOTIDE SEQUENCE</scope>
    <source>
        <strain evidence="4">ZZ-2019</strain>
        <tissue evidence="4">Adductor muscle</tissue>
    </source>
</reference>
<gene>
    <name evidence="4" type="ORF">FSP39_012315</name>
</gene>
<evidence type="ECO:0000313" key="4">
    <source>
        <dbReference type="EMBL" id="KAK3083037.1"/>
    </source>
</evidence>
<dbReference type="EMBL" id="VSWD01000014">
    <property type="protein sequence ID" value="KAK3083037.1"/>
    <property type="molecule type" value="Genomic_DNA"/>
</dbReference>
<evidence type="ECO:0000256" key="3">
    <source>
        <dbReference type="SAM" id="MobiDB-lite"/>
    </source>
</evidence>
<evidence type="ECO:0000256" key="1">
    <source>
        <dbReference type="ARBA" id="ARBA00022737"/>
    </source>
</evidence>
<feature type="repeat" description="RCC1" evidence="2">
    <location>
        <begin position="182"/>
        <end position="231"/>
    </location>
</feature>
<feature type="repeat" description="RCC1" evidence="2">
    <location>
        <begin position="62"/>
        <end position="115"/>
    </location>
</feature>
<feature type="repeat" description="RCC1" evidence="2">
    <location>
        <begin position="116"/>
        <end position="181"/>
    </location>
</feature>
<dbReference type="AlphaFoldDB" id="A0AA88XL31"/>
<dbReference type="Proteomes" id="UP001186944">
    <property type="component" value="Unassembled WGS sequence"/>
</dbReference>
<evidence type="ECO:0000313" key="5">
    <source>
        <dbReference type="Proteomes" id="UP001186944"/>
    </source>
</evidence>
<organism evidence="4 5">
    <name type="scientific">Pinctada imbricata</name>
    <name type="common">Atlantic pearl-oyster</name>
    <name type="synonym">Pinctada martensii</name>
    <dbReference type="NCBI Taxonomy" id="66713"/>
    <lineage>
        <taxon>Eukaryota</taxon>
        <taxon>Metazoa</taxon>
        <taxon>Spiralia</taxon>
        <taxon>Lophotrochozoa</taxon>
        <taxon>Mollusca</taxon>
        <taxon>Bivalvia</taxon>
        <taxon>Autobranchia</taxon>
        <taxon>Pteriomorphia</taxon>
        <taxon>Pterioida</taxon>
        <taxon>Pterioidea</taxon>
        <taxon>Pteriidae</taxon>
        <taxon>Pinctada</taxon>
    </lineage>
</organism>
<proteinExistence type="predicted"/>
<dbReference type="PANTHER" id="PTHR22870">
    <property type="entry name" value="REGULATOR OF CHROMOSOME CONDENSATION"/>
    <property type="match status" value="1"/>
</dbReference>
<feature type="region of interest" description="Disordered" evidence="3">
    <location>
        <begin position="324"/>
        <end position="390"/>
    </location>
</feature>